<keyword evidence="4" id="KW-0804">Transcription</keyword>
<dbReference type="InterPro" id="IPR036388">
    <property type="entry name" value="WH-like_DNA-bd_sf"/>
</dbReference>
<organism evidence="6 7">
    <name type="scientific">Paraburkholderia aspalathi</name>
    <dbReference type="NCBI Taxonomy" id="1324617"/>
    <lineage>
        <taxon>Bacteria</taxon>
        <taxon>Pseudomonadati</taxon>
        <taxon>Pseudomonadota</taxon>
        <taxon>Betaproteobacteria</taxon>
        <taxon>Burkholderiales</taxon>
        <taxon>Burkholderiaceae</taxon>
        <taxon>Paraburkholderia</taxon>
    </lineage>
</organism>
<sequence length="254" mass="26998">MTTVLTSQRKQLILEALKRDGQVIARTLSVEFDVSEDTIRRDLRELAAEGQLQRVHGGALPASPAAVDFAGRERIESASKAAIGRAAAGMIARGQIAFVDGGTTAVQLARHLPRDLRATIVTHSPSIAVELAEHAELEVIMIGGRLFRHSMVNVGAAAIESLSHIRADFYFMGVTGVHPQAGLSTGDMEEAYVKRALAEHAAETVVLASAEKLNAASAYKIADVSAASTIVVERNTPEVLTTPFEALGITILRA</sequence>
<dbReference type="InterPro" id="IPR018356">
    <property type="entry name" value="Tscrpt_reg_HTH_DeoR_CS"/>
</dbReference>
<protein>
    <submittedName>
        <fullName evidence="6">HTH-type transcriptional repressor GlcR</fullName>
    </submittedName>
</protein>
<dbReference type="Pfam" id="PF08220">
    <property type="entry name" value="HTH_DeoR"/>
    <property type="match status" value="1"/>
</dbReference>
<dbReference type="PROSITE" id="PS51000">
    <property type="entry name" value="HTH_DEOR_2"/>
    <property type="match status" value="1"/>
</dbReference>
<evidence type="ECO:0000256" key="1">
    <source>
        <dbReference type="ARBA" id="ARBA00022491"/>
    </source>
</evidence>
<evidence type="ECO:0000259" key="5">
    <source>
        <dbReference type="PROSITE" id="PS51000"/>
    </source>
</evidence>
<dbReference type="SUPFAM" id="SSF100950">
    <property type="entry name" value="NagB/RpiA/CoA transferase-like"/>
    <property type="match status" value="1"/>
</dbReference>
<keyword evidence="7" id="KW-1185">Reference proteome</keyword>
<dbReference type="Proteomes" id="UP000674425">
    <property type="component" value="Unassembled WGS sequence"/>
</dbReference>
<evidence type="ECO:0000256" key="2">
    <source>
        <dbReference type="ARBA" id="ARBA00023015"/>
    </source>
</evidence>
<name>A0ABM8R9S8_9BURK</name>
<evidence type="ECO:0000313" key="7">
    <source>
        <dbReference type="Proteomes" id="UP000674425"/>
    </source>
</evidence>
<dbReference type="InterPro" id="IPR037171">
    <property type="entry name" value="NagB/RpiA_transferase-like"/>
</dbReference>
<keyword evidence="2" id="KW-0805">Transcription regulation</keyword>
<dbReference type="SMART" id="SM01134">
    <property type="entry name" value="DeoRC"/>
    <property type="match status" value="1"/>
</dbReference>
<dbReference type="Gene3D" id="1.10.10.10">
    <property type="entry name" value="Winged helix-like DNA-binding domain superfamily/Winged helix DNA-binding domain"/>
    <property type="match status" value="1"/>
</dbReference>
<dbReference type="Gene3D" id="3.40.50.1360">
    <property type="match status" value="1"/>
</dbReference>
<keyword evidence="1" id="KW-0678">Repressor</keyword>
<dbReference type="Pfam" id="PF00455">
    <property type="entry name" value="DeoRC"/>
    <property type="match status" value="1"/>
</dbReference>
<dbReference type="SMART" id="SM00420">
    <property type="entry name" value="HTH_DEOR"/>
    <property type="match status" value="1"/>
</dbReference>
<dbReference type="InterPro" id="IPR001034">
    <property type="entry name" value="DeoR_HTH"/>
</dbReference>
<feature type="domain" description="HTH deoR-type" evidence="5">
    <location>
        <begin position="6"/>
        <end position="61"/>
    </location>
</feature>
<dbReference type="EMBL" id="CAJNAU010000016">
    <property type="protein sequence ID" value="CAE6741189.1"/>
    <property type="molecule type" value="Genomic_DNA"/>
</dbReference>
<keyword evidence="3" id="KW-0238">DNA-binding</keyword>
<dbReference type="InterPro" id="IPR014036">
    <property type="entry name" value="DeoR-like_C"/>
</dbReference>
<proteinExistence type="predicted"/>
<dbReference type="InterPro" id="IPR050313">
    <property type="entry name" value="Carb_Metab_HTH_regulators"/>
</dbReference>
<dbReference type="PANTHER" id="PTHR30363:SF4">
    <property type="entry name" value="GLYCEROL-3-PHOSPHATE REGULON REPRESSOR"/>
    <property type="match status" value="1"/>
</dbReference>
<accession>A0ABM8R9S8</accession>
<dbReference type="PRINTS" id="PR00037">
    <property type="entry name" value="HTHLACR"/>
</dbReference>
<reference evidence="6 7" key="1">
    <citation type="submission" date="2021-02" db="EMBL/GenBank/DDBJ databases">
        <authorList>
            <person name="Vanwijnsberghe S."/>
        </authorList>
    </citation>
    <scope>NUCLEOTIDE SEQUENCE [LARGE SCALE GENOMIC DNA]</scope>
    <source>
        <strain evidence="6 7">R-69658</strain>
    </source>
</reference>
<dbReference type="PROSITE" id="PS00894">
    <property type="entry name" value="HTH_DEOR_1"/>
    <property type="match status" value="1"/>
</dbReference>
<comment type="caution">
    <text evidence="6">The sequence shown here is derived from an EMBL/GenBank/DDBJ whole genome shotgun (WGS) entry which is preliminary data.</text>
</comment>
<dbReference type="InterPro" id="IPR036390">
    <property type="entry name" value="WH_DNA-bd_sf"/>
</dbReference>
<dbReference type="PANTHER" id="PTHR30363">
    <property type="entry name" value="HTH-TYPE TRANSCRIPTIONAL REGULATOR SRLR-RELATED"/>
    <property type="match status" value="1"/>
</dbReference>
<dbReference type="SUPFAM" id="SSF46785">
    <property type="entry name" value="Winged helix' DNA-binding domain"/>
    <property type="match status" value="1"/>
</dbReference>
<evidence type="ECO:0000313" key="6">
    <source>
        <dbReference type="EMBL" id="CAE6741189.1"/>
    </source>
</evidence>
<evidence type="ECO:0000256" key="4">
    <source>
        <dbReference type="ARBA" id="ARBA00023163"/>
    </source>
</evidence>
<evidence type="ECO:0000256" key="3">
    <source>
        <dbReference type="ARBA" id="ARBA00023125"/>
    </source>
</evidence>
<gene>
    <name evidence="6" type="primary">glcR</name>
    <name evidence="6" type="ORF">R69658_02269</name>
</gene>